<dbReference type="RefSeq" id="WP_067618401.1">
    <property type="nucleotide sequence ID" value="NZ_MAGO01000007.1"/>
</dbReference>
<gene>
    <name evidence="2" type="ORF">DBT_1505</name>
</gene>
<sequence length="245" mass="27812">MPDLKKTIAYLYMEETKFDRDTLYERVRPNILPAEPFKRYKDAEKVLLARRWDGKSADLWKVLQERRSRRNYTRAAISLGDLSILLWASQGVTAQAGPYYLRTAPSAGALYSIETYLVAERVEGVKPGLYHYDVKGFQLETLKKGEFLNDISRIALGQGFLRDAACVFIWTSVLRRTMSKYGNRGLRYIFLDAGHICQNLMLASEALDLGACPVAAFFDMELNEFLGIDGIEETAIYLAAVGRIE</sequence>
<dbReference type="OrthoDB" id="9801593at2"/>
<dbReference type="GO" id="GO:0016491">
    <property type="term" value="F:oxidoreductase activity"/>
    <property type="evidence" value="ECO:0007669"/>
    <property type="project" value="InterPro"/>
</dbReference>
<dbReference type="SUPFAM" id="SSF55469">
    <property type="entry name" value="FMN-dependent nitroreductase-like"/>
    <property type="match status" value="1"/>
</dbReference>
<dbReference type="EMBL" id="MAGO01000007">
    <property type="protein sequence ID" value="OCC15019.1"/>
    <property type="molecule type" value="Genomic_DNA"/>
</dbReference>
<dbReference type="STRING" id="1156395.DBT_1505"/>
<dbReference type="NCBIfam" id="TIGR03605">
    <property type="entry name" value="antibiot_sagB"/>
    <property type="match status" value="1"/>
</dbReference>
<dbReference type="PATRIC" id="fig|1156395.6.peg.1519"/>
<reference evidence="2 3" key="1">
    <citation type="submission" date="2016-06" db="EMBL/GenBank/DDBJ databases">
        <title>Respiratory ammonification of nitrate coupled to the oxidation of elemental sulfur in deep-sea autotrophic thermophilic bacteria.</title>
        <authorList>
            <person name="Slobodkina G.B."/>
            <person name="Mardanov A.V."/>
            <person name="Ravin N.V."/>
            <person name="Frolova A.A."/>
            <person name="Viryasiv M.B."/>
            <person name="Chernyh N.A."/>
            <person name="Bonch-Osmolovskaya E.A."/>
            <person name="Slobodkin A.I."/>
        </authorList>
    </citation>
    <scope>NUCLEOTIDE SEQUENCE [LARGE SCALE GENOMIC DNA]</scope>
    <source>
        <strain evidence="2 3">S69</strain>
    </source>
</reference>
<organism evidence="2 3">
    <name type="scientific">Dissulfuribacter thermophilus</name>
    <dbReference type="NCBI Taxonomy" id="1156395"/>
    <lineage>
        <taxon>Bacteria</taxon>
        <taxon>Pseudomonadati</taxon>
        <taxon>Thermodesulfobacteriota</taxon>
        <taxon>Dissulfuribacteria</taxon>
        <taxon>Dissulfuribacterales</taxon>
        <taxon>Dissulfuribacteraceae</taxon>
        <taxon>Dissulfuribacter</taxon>
    </lineage>
</organism>
<name>A0A1B9F4Y5_9BACT</name>
<dbReference type="PANTHER" id="PTHR43745:SF2">
    <property type="entry name" value="NITROREDUCTASE MJ1384-RELATED"/>
    <property type="match status" value="1"/>
</dbReference>
<evidence type="ECO:0000313" key="3">
    <source>
        <dbReference type="Proteomes" id="UP000093080"/>
    </source>
</evidence>
<dbReference type="Proteomes" id="UP000093080">
    <property type="component" value="Unassembled WGS sequence"/>
</dbReference>
<dbReference type="InterPro" id="IPR029479">
    <property type="entry name" value="Nitroreductase"/>
</dbReference>
<evidence type="ECO:0000259" key="1">
    <source>
        <dbReference type="Pfam" id="PF00881"/>
    </source>
</evidence>
<dbReference type="InterPro" id="IPR000415">
    <property type="entry name" value="Nitroreductase-like"/>
</dbReference>
<dbReference type="Pfam" id="PF00881">
    <property type="entry name" value="Nitroreductase"/>
    <property type="match status" value="1"/>
</dbReference>
<comment type="caution">
    <text evidence="2">The sequence shown here is derived from an EMBL/GenBank/DDBJ whole genome shotgun (WGS) entry which is preliminary data.</text>
</comment>
<protein>
    <recommendedName>
        <fullName evidence="1">Nitroreductase domain-containing protein</fullName>
    </recommendedName>
</protein>
<proteinExistence type="predicted"/>
<evidence type="ECO:0000313" key="2">
    <source>
        <dbReference type="EMBL" id="OCC15019.1"/>
    </source>
</evidence>
<dbReference type="AlphaFoldDB" id="A0A1B9F4Y5"/>
<dbReference type="InterPro" id="IPR052544">
    <property type="entry name" value="Bacteriocin_Proc_Enz"/>
</dbReference>
<dbReference type="InterPro" id="IPR020051">
    <property type="entry name" value="SagB-type_dehydrogenase"/>
</dbReference>
<accession>A0A1B9F4Y5</accession>
<keyword evidence="3" id="KW-1185">Reference proteome</keyword>
<dbReference type="CDD" id="cd02142">
    <property type="entry name" value="McbC_SagB-like_oxidoreductase"/>
    <property type="match status" value="1"/>
</dbReference>
<dbReference type="PANTHER" id="PTHR43745">
    <property type="entry name" value="NITROREDUCTASE MJ1384-RELATED"/>
    <property type="match status" value="1"/>
</dbReference>
<feature type="domain" description="Nitroreductase" evidence="1">
    <location>
        <begin position="64"/>
        <end position="242"/>
    </location>
</feature>
<dbReference type="Gene3D" id="3.40.109.10">
    <property type="entry name" value="NADH Oxidase"/>
    <property type="match status" value="1"/>
</dbReference>